<dbReference type="Gene3D" id="3.30.420.140">
    <property type="entry name" value="YqgF/RNase H-like domain"/>
    <property type="match status" value="1"/>
</dbReference>
<dbReference type="EMBL" id="JBGUBD010000010">
    <property type="protein sequence ID" value="MFA9479614.1"/>
    <property type="molecule type" value="Genomic_DNA"/>
</dbReference>
<feature type="domain" description="YqgF/RNase H-like" evidence="6">
    <location>
        <begin position="1"/>
        <end position="101"/>
    </location>
</feature>
<comment type="subcellular location">
    <subcellularLocation>
        <location evidence="5">Cytoplasm</location>
    </subcellularLocation>
</comment>
<evidence type="ECO:0000256" key="2">
    <source>
        <dbReference type="ARBA" id="ARBA00022517"/>
    </source>
</evidence>
<protein>
    <recommendedName>
        <fullName evidence="5">Putative pre-16S rRNA nuclease</fullName>
        <ecNumber evidence="5">3.1.-.-</ecNumber>
    </recommendedName>
</protein>
<dbReference type="EC" id="3.1.-.-" evidence="5"/>
<dbReference type="RefSeq" id="WP_425346539.1">
    <property type="nucleotide sequence ID" value="NZ_JBGUBD010000010.1"/>
</dbReference>
<dbReference type="InterPro" id="IPR037027">
    <property type="entry name" value="YqgF/RNaseH-like_dom_sf"/>
</dbReference>
<comment type="caution">
    <text evidence="7">The sequence shown here is derived from an EMBL/GenBank/DDBJ whole genome shotgun (WGS) entry which is preliminary data.</text>
</comment>
<dbReference type="InterPro" id="IPR006641">
    <property type="entry name" value="YqgF/RNaseH-like_dom"/>
</dbReference>
<accession>A0ABV4U7N6</accession>
<evidence type="ECO:0000313" key="8">
    <source>
        <dbReference type="Proteomes" id="UP001575105"/>
    </source>
</evidence>
<keyword evidence="8" id="KW-1185">Reference proteome</keyword>
<organism evidence="7 8">
    <name type="scientific">Natronomicrosphaera hydrolytica</name>
    <dbReference type="NCBI Taxonomy" id="3242702"/>
    <lineage>
        <taxon>Bacteria</taxon>
        <taxon>Pseudomonadati</taxon>
        <taxon>Planctomycetota</taxon>
        <taxon>Phycisphaerae</taxon>
        <taxon>Phycisphaerales</taxon>
        <taxon>Phycisphaeraceae</taxon>
        <taxon>Natronomicrosphaera</taxon>
    </lineage>
</organism>
<keyword evidence="1 5" id="KW-0963">Cytoplasm</keyword>
<evidence type="ECO:0000256" key="4">
    <source>
        <dbReference type="ARBA" id="ARBA00022801"/>
    </source>
</evidence>
<proteinExistence type="inferred from homology"/>
<keyword evidence="2 5" id="KW-0690">Ribosome biogenesis</keyword>
<dbReference type="SMART" id="SM00732">
    <property type="entry name" value="YqgFc"/>
    <property type="match status" value="1"/>
</dbReference>
<keyword evidence="3 5" id="KW-0540">Nuclease</keyword>
<dbReference type="CDD" id="cd16964">
    <property type="entry name" value="YqgF"/>
    <property type="match status" value="1"/>
</dbReference>
<evidence type="ECO:0000256" key="3">
    <source>
        <dbReference type="ARBA" id="ARBA00022722"/>
    </source>
</evidence>
<comment type="similarity">
    <text evidence="5">Belongs to the YqgF HJR family.</text>
</comment>
<evidence type="ECO:0000256" key="5">
    <source>
        <dbReference type="HAMAP-Rule" id="MF_00651"/>
    </source>
</evidence>
<evidence type="ECO:0000313" key="7">
    <source>
        <dbReference type="EMBL" id="MFA9479614.1"/>
    </source>
</evidence>
<name>A0ABV4U7N6_9BACT</name>
<sequence length="138" mass="14852">MRYLAIDLGAKRTGIATGDDTTGLATPIDVITTTSDAERLNRLAKLIDEHGPDALVLGMPLNMDGSPGPAAKHAQAFADQLTQRFNLPVHPVDERLSSDAANRQMAQTGLTHKQKKARRDALAAAVILQDFLNSKRTP</sequence>
<comment type="function">
    <text evidence="5">Could be a nuclease involved in processing of the 5'-end of pre-16S rRNA.</text>
</comment>
<dbReference type="Pfam" id="PF03652">
    <property type="entry name" value="RuvX"/>
    <property type="match status" value="1"/>
</dbReference>
<dbReference type="PANTHER" id="PTHR33317">
    <property type="entry name" value="POLYNUCLEOTIDYL TRANSFERASE, RIBONUCLEASE H-LIKE SUPERFAMILY PROTEIN"/>
    <property type="match status" value="1"/>
</dbReference>
<dbReference type="InterPro" id="IPR012337">
    <property type="entry name" value="RNaseH-like_sf"/>
</dbReference>
<dbReference type="PANTHER" id="PTHR33317:SF4">
    <property type="entry name" value="POLYNUCLEOTIDYL TRANSFERASE, RIBONUCLEASE H-LIKE SUPERFAMILY PROTEIN"/>
    <property type="match status" value="1"/>
</dbReference>
<reference evidence="7 8" key="1">
    <citation type="submission" date="2024-08" db="EMBL/GenBank/DDBJ databases">
        <title>Whole-genome sequencing of halo(alkali)philic microorganisms from hypersaline lakes.</title>
        <authorList>
            <person name="Sorokin D.Y."/>
            <person name="Merkel A.Y."/>
            <person name="Messina E."/>
            <person name="Yakimov M."/>
        </authorList>
    </citation>
    <scope>NUCLEOTIDE SEQUENCE [LARGE SCALE GENOMIC DNA]</scope>
    <source>
        <strain evidence="7 8">AB-hyl4</strain>
    </source>
</reference>
<dbReference type="SUPFAM" id="SSF53098">
    <property type="entry name" value="Ribonuclease H-like"/>
    <property type="match status" value="1"/>
</dbReference>
<dbReference type="NCBIfam" id="TIGR00250">
    <property type="entry name" value="RNAse_H_YqgF"/>
    <property type="match status" value="1"/>
</dbReference>
<keyword evidence="4 5" id="KW-0378">Hydrolase</keyword>
<dbReference type="Proteomes" id="UP001575105">
    <property type="component" value="Unassembled WGS sequence"/>
</dbReference>
<evidence type="ECO:0000259" key="6">
    <source>
        <dbReference type="SMART" id="SM00732"/>
    </source>
</evidence>
<evidence type="ECO:0000256" key="1">
    <source>
        <dbReference type="ARBA" id="ARBA00022490"/>
    </source>
</evidence>
<gene>
    <name evidence="7" type="primary">ruvX</name>
    <name evidence="7" type="ORF">ACERK3_15100</name>
</gene>
<dbReference type="InterPro" id="IPR005227">
    <property type="entry name" value="YqgF"/>
</dbReference>
<dbReference type="HAMAP" id="MF_00651">
    <property type="entry name" value="Nuclease_YqgF"/>
    <property type="match status" value="1"/>
</dbReference>